<evidence type="ECO:0008006" key="3">
    <source>
        <dbReference type="Google" id="ProtNLM"/>
    </source>
</evidence>
<comment type="caution">
    <text evidence="1">The sequence shown here is derived from an EMBL/GenBank/DDBJ whole genome shotgun (WGS) entry which is preliminary data.</text>
</comment>
<organism evidence="1 2">
    <name type="scientific">Subdoligranulum variabile</name>
    <dbReference type="NCBI Taxonomy" id="214851"/>
    <lineage>
        <taxon>Bacteria</taxon>
        <taxon>Bacillati</taxon>
        <taxon>Bacillota</taxon>
        <taxon>Clostridia</taxon>
        <taxon>Eubacteriales</taxon>
        <taxon>Oscillospiraceae</taxon>
        <taxon>Subdoligranulum</taxon>
    </lineage>
</organism>
<evidence type="ECO:0000313" key="2">
    <source>
        <dbReference type="Proteomes" id="UP000759273"/>
    </source>
</evidence>
<dbReference type="Proteomes" id="UP000759273">
    <property type="component" value="Unassembled WGS sequence"/>
</dbReference>
<proteinExistence type="predicted"/>
<reference evidence="1" key="1">
    <citation type="submission" date="2021-02" db="EMBL/GenBank/DDBJ databases">
        <title>Infant gut strain persistence is associated with maternal origin, phylogeny, and functional potential including surface adhesion and iron acquisition.</title>
        <authorList>
            <person name="Lou Y.C."/>
        </authorList>
    </citation>
    <scope>NUCLEOTIDE SEQUENCE</scope>
    <source>
        <strain evidence="1">L3_101_000M1_dasL3_101_000M1_concoct_87</strain>
    </source>
</reference>
<evidence type="ECO:0000313" key="1">
    <source>
        <dbReference type="EMBL" id="MBS5332167.1"/>
    </source>
</evidence>
<sequence length="117" mass="12988">MLTPNQRKALAALLVCKSRAEASRQCGLGLRTIQDYEKQPEFAEALERGRRELLADAAHRMAAGYTQTVDTLQEIVENPDTPDASRVAAARALLDYGLKFAELTDINKRLDKLEGML</sequence>
<name>A0A943HJD2_9FIRM</name>
<gene>
    <name evidence="1" type="ORF">KHY36_06515</name>
</gene>
<dbReference type="AlphaFoldDB" id="A0A943HJD2"/>
<protein>
    <recommendedName>
        <fullName evidence="3">Homeodomain phBC6A51-type domain-containing protein</fullName>
    </recommendedName>
</protein>
<accession>A0A943HJD2</accession>
<dbReference type="EMBL" id="JAGZGG010000012">
    <property type="protein sequence ID" value="MBS5332167.1"/>
    <property type="molecule type" value="Genomic_DNA"/>
</dbReference>